<dbReference type="PRINTS" id="PR00344">
    <property type="entry name" value="BCTRLSENSOR"/>
</dbReference>
<dbReference type="InterPro" id="IPR003661">
    <property type="entry name" value="HisK_dim/P_dom"/>
</dbReference>
<dbReference type="GO" id="GO:0004721">
    <property type="term" value="F:phosphoprotein phosphatase activity"/>
    <property type="evidence" value="ECO:0007669"/>
    <property type="project" value="UniProtKB-KW"/>
</dbReference>
<dbReference type="EC" id="2.7.13.3" evidence="5"/>
<dbReference type="Gene3D" id="3.30.565.10">
    <property type="entry name" value="Histidine kinase-like ATPase, C-terminal domain"/>
    <property type="match status" value="1"/>
</dbReference>
<protein>
    <recommendedName>
        <fullName evidence="21">Signal transduction histidine-protein kinase/phosphatase MprB</fullName>
        <ecNumber evidence="5">2.7.13.3</ecNumber>
    </recommendedName>
    <alternativeName>
        <fullName evidence="22">Mycobacterial persistence regulator B</fullName>
    </alternativeName>
</protein>
<dbReference type="SUPFAM" id="SSF158472">
    <property type="entry name" value="HAMP domain-like"/>
    <property type="match status" value="1"/>
</dbReference>
<reference evidence="28" key="1">
    <citation type="submission" date="2018-05" db="EMBL/GenBank/DDBJ databases">
        <title>Genome Sequencing of selected type strains of the family Eggerthellaceae.</title>
        <authorList>
            <person name="Danylec N."/>
            <person name="Stoll D.A."/>
            <person name="Doetsch A."/>
            <person name="Huch M."/>
        </authorList>
    </citation>
    <scope>NUCLEOTIDE SEQUENCE [LARGE SCALE GENOMIC DNA]</scope>
    <source>
        <strain evidence="28">DSM 24851</strain>
    </source>
</reference>
<dbReference type="SUPFAM" id="SSF55874">
    <property type="entry name" value="ATPase domain of HSP90 chaperone/DNA topoisomerase II/histidine kinase"/>
    <property type="match status" value="1"/>
</dbReference>
<keyword evidence="10" id="KW-0547">Nucleotide-binding</keyword>
<evidence type="ECO:0000256" key="12">
    <source>
        <dbReference type="ARBA" id="ARBA00022801"/>
    </source>
</evidence>
<evidence type="ECO:0000256" key="13">
    <source>
        <dbReference type="ARBA" id="ARBA00022840"/>
    </source>
</evidence>
<comment type="cofactor">
    <cofactor evidence="3">
        <name>Mg(2+)</name>
        <dbReference type="ChEBI" id="CHEBI:18420"/>
    </cofactor>
</comment>
<evidence type="ECO:0000256" key="22">
    <source>
        <dbReference type="ARBA" id="ARBA00041776"/>
    </source>
</evidence>
<dbReference type="GO" id="GO:0000155">
    <property type="term" value="F:phosphorelay sensor kinase activity"/>
    <property type="evidence" value="ECO:0007669"/>
    <property type="project" value="InterPro"/>
</dbReference>
<dbReference type="Pfam" id="PF02518">
    <property type="entry name" value="HATPase_c"/>
    <property type="match status" value="1"/>
</dbReference>
<feature type="compositionally biased region" description="Low complexity" evidence="23">
    <location>
        <begin position="114"/>
        <end position="126"/>
    </location>
</feature>
<keyword evidence="28" id="KW-1185">Reference proteome</keyword>
<dbReference type="PANTHER" id="PTHR44936">
    <property type="entry name" value="SENSOR PROTEIN CREC"/>
    <property type="match status" value="1"/>
</dbReference>
<evidence type="ECO:0000256" key="19">
    <source>
        <dbReference type="ARBA" id="ARBA00023026"/>
    </source>
</evidence>
<evidence type="ECO:0000256" key="2">
    <source>
        <dbReference type="ARBA" id="ARBA00001936"/>
    </source>
</evidence>
<feature type="region of interest" description="Disordered" evidence="23">
    <location>
        <begin position="110"/>
        <end position="148"/>
    </location>
</feature>
<dbReference type="InterPro" id="IPR050980">
    <property type="entry name" value="2C_sensor_his_kinase"/>
</dbReference>
<comment type="subcellular location">
    <subcellularLocation>
        <location evidence="4">Cell membrane</location>
        <topology evidence="4">Multi-pass membrane protein</topology>
    </subcellularLocation>
</comment>
<dbReference type="PROSITE" id="PS50885">
    <property type="entry name" value="HAMP"/>
    <property type="match status" value="1"/>
</dbReference>
<feature type="transmembrane region" description="Helical" evidence="24">
    <location>
        <begin position="36"/>
        <end position="62"/>
    </location>
</feature>
<dbReference type="Gene3D" id="6.10.340.10">
    <property type="match status" value="1"/>
</dbReference>
<keyword evidence="6" id="KW-1003">Cell membrane</keyword>
<keyword evidence="9 24" id="KW-0812">Transmembrane</keyword>
<keyword evidence="12" id="KW-0378">Hydrolase</keyword>
<keyword evidence="7" id="KW-0597">Phosphoprotein</keyword>
<feature type="domain" description="Histidine kinase" evidence="25">
    <location>
        <begin position="356"/>
        <end position="591"/>
    </location>
</feature>
<keyword evidence="20" id="KW-0464">Manganese</keyword>
<keyword evidence="8" id="KW-0808">Transferase</keyword>
<evidence type="ECO:0000256" key="9">
    <source>
        <dbReference type="ARBA" id="ARBA00022692"/>
    </source>
</evidence>
<accession>A0A3N0B1T9</accession>
<evidence type="ECO:0000259" key="26">
    <source>
        <dbReference type="PROSITE" id="PS50885"/>
    </source>
</evidence>
<evidence type="ECO:0000256" key="3">
    <source>
        <dbReference type="ARBA" id="ARBA00001946"/>
    </source>
</evidence>
<evidence type="ECO:0000256" key="23">
    <source>
        <dbReference type="SAM" id="MobiDB-lite"/>
    </source>
</evidence>
<dbReference type="InterPro" id="IPR003660">
    <property type="entry name" value="HAMP_dom"/>
</dbReference>
<dbReference type="SUPFAM" id="SSF47384">
    <property type="entry name" value="Homodimeric domain of signal transducing histidine kinase"/>
    <property type="match status" value="1"/>
</dbReference>
<dbReference type="SMART" id="SM00387">
    <property type="entry name" value="HATPase_c"/>
    <property type="match status" value="1"/>
</dbReference>
<dbReference type="Proteomes" id="UP000269591">
    <property type="component" value="Unassembled WGS sequence"/>
</dbReference>
<dbReference type="Pfam" id="PF00672">
    <property type="entry name" value="HAMP"/>
    <property type="match status" value="1"/>
</dbReference>
<evidence type="ECO:0000256" key="15">
    <source>
        <dbReference type="ARBA" id="ARBA00022912"/>
    </source>
</evidence>
<keyword evidence="14" id="KW-0460">Magnesium</keyword>
<dbReference type="Gene3D" id="1.10.287.130">
    <property type="match status" value="1"/>
</dbReference>
<keyword evidence="17" id="KW-0902">Two-component regulatory system</keyword>
<dbReference type="InterPro" id="IPR036890">
    <property type="entry name" value="HATPase_C_sf"/>
</dbReference>
<dbReference type="Pfam" id="PF00512">
    <property type="entry name" value="HisKA"/>
    <property type="match status" value="1"/>
</dbReference>
<keyword evidence="15" id="KW-0904">Protein phosphatase</keyword>
<evidence type="ECO:0000256" key="10">
    <source>
        <dbReference type="ARBA" id="ARBA00022741"/>
    </source>
</evidence>
<dbReference type="InterPro" id="IPR004358">
    <property type="entry name" value="Sig_transdc_His_kin-like_C"/>
</dbReference>
<evidence type="ECO:0000256" key="4">
    <source>
        <dbReference type="ARBA" id="ARBA00004651"/>
    </source>
</evidence>
<dbReference type="SMART" id="SM00388">
    <property type="entry name" value="HisKA"/>
    <property type="match status" value="1"/>
</dbReference>
<evidence type="ECO:0000256" key="5">
    <source>
        <dbReference type="ARBA" id="ARBA00012438"/>
    </source>
</evidence>
<dbReference type="PROSITE" id="PS50109">
    <property type="entry name" value="HIS_KIN"/>
    <property type="match status" value="1"/>
</dbReference>
<comment type="catalytic activity">
    <reaction evidence="1">
        <text>ATP + protein L-histidine = ADP + protein N-phospho-L-histidine.</text>
        <dbReference type="EC" id="2.7.13.3"/>
    </reaction>
</comment>
<evidence type="ECO:0000313" key="28">
    <source>
        <dbReference type="Proteomes" id="UP000269591"/>
    </source>
</evidence>
<keyword evidence="13" id="KW-0067">ATP-binding</keyword>
<dbReference type="GO" id="GO:0005524">
    <property type="term" value="F:ATP binding"/>
    <property type="evidence" value="ECO:0007669"/>
    <property type="project" value="UniProtKB-KW"/>
</dbReference>
<gene>
    <name evidence="27" type="ORF">DMP06_03535</name>
</gene>
<keyword evidence="18" id="KW-0346">Stress response</keyword>
<dbReference type="CDD" id="cd06225">
    <property type="entry name" value="HAMP"/>
    <property type="match status" value="1"/>
</dbReference>
<evidence type="ECO:0000256" key="16">
    <source>
        <dbReference type="ARBA" id="ARBA00022989"/>
    </source>
</evidence>
<keyword evidence="24" id="KW-0472">Membrane</keyword>
<evidence type="ECO:0000256" key="24">
    <source>
        <dbReference type="SAM" id="Phobius"/>
    </source>
</evidence>
<evidence type="ECO:0000256" key="20">
    <source>
        <dbReference type="ARBA" id="ARBA00023211"/>
    </source>
</evidence>
<keyword evidence="16 24" id="KW-1133">Transmembrane helix</keyword>
<evidence type="ECO:0000256" key="21">
    <source>
        <dbReference type="ARBA" id="ARBA00040454"/>
    </source>
</evidence>
<dbReference type="InterPro" id="IPR003594">
    <property type="entry name" value="HATPase_dom"/>
</dbReference>
<dbReference type="PANTHER" id="PTHR44936:SF9">
    <property type="entry name" value="SENSOR PROTEIN CREC"/>
    <property type="match status" value="1"/>
</dbReference>
<dbReference type="InterPro" id="IPR005467">
    <property type="entry name" value="His_kinase_dom"/>
</dbReference>
<comment type="cofactor">
    <cofactor evidence="2">
        <name>Mn(2+)</name>
        <dbReference type="ChEBI" id="CHEBI:29035"/>
    </cofactor>
</comment>
<evidence type="ECO:0000256" key="17">
    <source>
        <dbReference type="ARBA" id="ARBA00023012"/>
    </source>
</evidence>
<dbReference type="GO" id="GO:0005886">
    <property type="term" value="C:plasma membrane"/>
    <property type="evidence" value="ECO:0007669"/>
    <property type="project" value="UniProtKB-SubCell"/>
</dbReference>
<keyword evidence="19" id="KW-0843">Virulence</keyword>
<keyword evidence="11" id="KW-0418">Kinase</keyword>
<dbReference type="EMBL" id="QIBX01000003">
    <property type="protein sequence ID" value="RNL41077.1"/>
    <property type="molecule type" value="Genomic_DNA"/>
</dbReference>
<dbReference type="AlphaFoldDB" id="A0A3N0B1T9"/>
<dbReference type="InterPro" id="IPR036097">
    <property type="entry name" value="HisK_dim/P_sf"/>
</dbReference>
<evidence type="ECO:0000256" key="18">
    <source>
        <dbReference type="ARBA" id="ARBA00023016"/>
    </source>
</evidence>
<evidence type="ECO:0000256" key="7">
    <source>
        <dbReference type="ARBA" id="ARBA00022553"/>
    </source>
</evidence>
<proteinExistence type="predicted"/>
<feature type="domain" description="HAMP" evidence="26">
    <location>
        <begin position="289"/>
        <end position="341"/>
    </location>
</feature>
<dbReference type="SMART" id="SM00304">
    <property type="entry name" value="HAMP"/>
    <property type="match status" value="1"/>
</dbReference>
<evidence type="ECO:0000256" key="11">
    <source>
        <dbReference type="ARBA" id="ARBA00022777"/>
    </source>
</evidence>
<name>A0A3N0B1T9_9ACTN</name>
<evidence type="ECO:0000256" key="6">
    <source>
        <dbReference type="ARBA" id="ARBA00022475"/>
    </source>
</evidence>
<evidence type="ECO:0000313" key="27">
    <source>
        <dbReference type="EMBL" id="RNL41077.1"/>
    </source>
</evidence>
<dbReference type="CDD" id="cd00082">
    <property type="entry name" value="HisKA"/>
    <property type="match status" value="1"/>
</dbReference>
<evidence type="ECO:0000259" key="25">
    <source>
        <dbReference type="PROSITE" id="PS50109"/>
    </source>
</evidence>
<evidence type="ECO:0000256" key="14">
    <source>
        <dbReference type="ARBA" id="ARBA00022842"/>
    </source>
</evidence>
<feature type="region of interest" description="Disordered" evidence="23">
    <location>
        <begin position="529"/>
        <end position="549"/>
    </location>
</feature>
<sequence>MGRGVLLGRVEGGASQGRSKHPIRSYLRRCSVRSAFLTYALAAVVAAVALSVAVVGASAALYSQATEQQTRYSGVYLYDAQRNALVPATSVTWYFKSTDAGSLQLQDASDLNTGSQDAASSQGDSQLADEQDVADGGQGAASDSGQSGEDGALASYYIERLGANPEYYPTICLDDPPDGFDMMAIADMDAEVAGTSGDTGRGASLPELSFETLSAYDDAVCEERGGSQAAYDALPSGGDGRKPLVSPVGYYVYVAEGTWADAFVWLTVVAVPAVCVGSFVVAARRFYRTKLQDTLEAMDAAAQRIASGDLDFTLRTEDGGELGRLCESFETMRSELDRSNRALWRAAENRRRANAAFAHDLRTPLTVLSGRAEMLAQFAPTGALGPEQVADVARAMQRQTARLSTYVESMRDLDALESYEPKSCAIDVREWFAQLSHDASDLCAQHGVACETHAPDAPGLVLFDAQAASRIAENLVGNATRHAGSKVGVRCEWSGDALTLAVQDDGPGFSSEALQHACEPYWSEGRHRALSDSEARATDDGVRRNPKREEPHFGLGLNICTVLCEKLGGSLDLGNAPSGGGVATATIPAPLASRDLCLR</sequence>
<comment type="caution">
    <text evidence="27">The sequence shown here is derived from an EMBL/GenBank/DDBJ whole genome shotgun (WGS) entry which is preliminary data.</text>
</comment>
<evidence type="ECO:0000256" key="1">
    <source>
        <dbReference type="ARBA" id="ARBA00000085"/>
    </source>
</evidence>
<evidence type="ECO:0000256" key="8">
    <source>
        <dbReference type="ARBA" id="ARBA00022679"/>
    </source>
</evidence>
<organism evidence="27 28">
    <name type="scientific">Slackia equolifaciens</name>
    <dbReference type="NCBI Taxonomy" id="498718"/>
    <lineage>
        <taxon>Bacteria</taxon>
        <taxon>Bacillati</taxon>
        <taxon>Actinomycetota</taxon>
        <taxon>Coriobacteriia</taxon>
        <taxon>Eggerthellales</taxon>
        <taxon>Eggerthellaceae</taxon>
        <taxon>Slackia</taxon>
    </lineage>
</organism>